<dbReference type="InterPro" id="IPR053973">
    <property type="entry name" value="ERMP1-like_C"/>
</dbReference>
<feature type="transmembrane region" description="Helical" evidence="2">
    <location>
        <begin position="127"/>
        <end position="148"/>
    </location>
</feature>
<dbReference type="Pfam" id="PF22248">
    <property type="entry name" value="ERMP1_C"/>
    <property type="match status" value="1"/>
</dbReference>
<dbReference type="EMBL" id="JACGCM010001763">
    <property type="protein sequence ID" value="KAF6150060.1"/>
    <property type="molecule type" value="Genomic_DNA"/>
</dbReference>
<dbReference type="OrthoDB" id="76293at2759"/>
<gene>
    <name evidence="4" type="ORF">GIB67_002842</name>
</gene>
<evidence type="ECO:0000259" key="3">
    <source>
        <dbReference type="Pfam" id="PF22248"/>
    </source>
</evidence>
<evidence type="ECO:0000313" key="5">
    <source>
        <dbReference type="Proteomes" id="UP000541444"/>
    </source>
</evidence>
<comment type="similarity">
    <text evidence="1">Belongs to the peptidase M28 family.</text>
</comment>
<sequence length="407" mass="45744">MPSDMGKINGFLRFQNEDQALSDEARFWGAFGLYASITLVYILAGLSGGFLTFILLLFMLPARICFCLLDKSSSHRSLKSTMGYVIPLIPSLIYAVYFCGFLVQFFIEKMGMMGSLPDPYGYFIPDILVAIVVGLVTGCSFGSLLPVVGHWLARSSILKFLLHLTVLALALSSQFFPYNLDAPKRLVFQHTYVTSGASQIMKSSYDLSVVDSNSLRFLFKYAPEAAKELHITSELSLEHIDRSDQGTWMVLFPVSYMFTESLKFPARSDDILKRYRYFPYLSINNPHEMSSMGSRKVYLDLNLGSLEEVWVAVLNITGPLSNWSFADNQLPAPEMLKGGPPSYIIRLSGSSHENWTFWLEAHSSEALRVDVSVLDQYLVDGSKKLKGLFPDWVDVTAYSSFLSSYLF</sequence>
<protein>
    <recommendedName>
        <fullName evidence="3">Endoplasmic reticulum metallopeptidase 1-like C-terminal domain-containing protein</fullName>
    </recommendedName>
</protein>
<proteinExistence type="inferred from homology"/>
<feature type="transmembrane region" description="Helical" evidence="2">
    <location>
        <begin position="81"/>
        <end position="107"/>
    </location>
</feature>
<reference evidence="4 5" key="1">
    <citation type="journal article" date="2020" name="IScience">
        <title>Genome Sequencing of the Endangered Kingdonia uniflora (Circaeasteraceae, Ranunculales) Reveals Potential Mechanisms of Evolutionary Specialization.</title>
        <authorList>
            <person name="Sun Y."/>
            <person name="Deng T."/>
            <person name="Zhang A."/>
            <person name="Moore M.J."/>
            <person name="Landis J.B."/>
            <person name="Lin N."/>
            <person name="Zhang H."/>
            <person name="Zhang X."/>
            <person name="Huang J."/>
            <person name="Zhang X."/>
            <person name="Sun H."/>
            <person name="Wang H."/>
        </authorList>
    </citation>
    <scope>NUCLEOTIDE SEQUENCE [LARGE SCALE GENOMIC DNA]</scope>
    <source>
        <strain evidence="4">TB1705</strain>
        <tissue evidence="4">Leaf</tissue>
    </source>
</reference>
<evidence type="ECO:0000256" key="1">
    <source>
        <dbReference type="ARBA" id="ARBA00010918"/>
    </source>
</evidence>
<feature type="domain" description="Endoplasmic reticulum metallopeptidase 1-like C-terminal" evidence="3">
    <location>
        <begin position="182"/>
        <end position="405"/>
    </location>
</feature>
<keyword evidence="2" id="KW-0472">Membrane</keyword>
<accession>A0A7J7M5H1</accession>
<comment type="caution">
    <text evidence="4">The sequence shown here is derived from an EMBL/GenBank/DDBJ whole genome shotgun (WGS) entry which is preliminary data.</text>
</comment>
<evidence type="ECO:0000313" key="4">
    <source>
        <dbReference type="EMBL" id="KAF6150060.1"/>
    </source>
</evidence>
<dbReference type="Proteomes" id="UP000541444">
    <property type="component" value="Unassembled WGS sequence"/>
</dbReference>
<feature type="transmembrane region" description="Helical" evidence="2">
    <location>
        <begin position="160"/>
        <end position="180"/>
    </location>
</feature>
<keyword evidence="5" id="KW-1185">Reference proteome</keyword>
<keyword evidence="2" id="KW-1133">Transmembrane helix</keyword>
<evidence type="ECO:0000256" key="2">
    <source>
        <dbReference type="SAM" id="Phobius"/>
    </source>
</evidence>
<keyword evidence="2" id="KW-0812">Transmembrane</keyword>
<dbReference type="AlphaFoldDB" id="A0A7J7M5H1"/>
<name>A0A7J7M5H1_9MAGN</name>
<organism evidence="4 5">
    <name type="scientific">Kingdonia uniflora</name>
    <dbReference type="NCBI Taxonomy" id="39325"/>
    <lineage>
        <taxon>Eukaryota</taxon>
        <taxon>Viridiplantae</taxon>
        <taxon>Streptophyta</taxon>
        <taxon>Embryophyta</taxon>
        <taxon>Tracheophyta</taxon>
        <taxon>Spermatophyta</taxon>
        <taxon>Magnoliopsida</taxon>
        <taxon>Ranunculales</taxon>
        <taxon>Circaeasteraceae</taxon>
        <taxon>Kingdonia</taxon>
    </lineage>
</organism>